<keyword evidence="5 8" id="KW-0274">FAD</keyword>
<evidence type="ECO:0000256" key="6">
    <source>
        <dbReference type="ARBA" id="ARBA00023002"/>
    </source>
</evidence>
<dbReference type="Gene3D" id="3.20.20.220">
    <property type="match status" value="1"/>
</dbReference>
<comment type="catalytic activity">
    <reaction evidence="7">
        <text>(6S)-5-methyl-5,6,7,8-tetrahydrofolate + NAD(+) = (6R)-5,10-methylene-5,6,7,8-tetrahydrofolate + NADH + H(+)</text>
        <dbReference type="Rhea" id="RHEA:19821"/>
        <dbReference type="ChEBI" id="CHEBI:15378"/>
        <dbReference type="ChEBI" id="CHEBI:15636"/>
        <dbReference type="ChEBI" id="CHEBI:18608"/>
        <dbReference type="ChEBI" id="CHEBI:57540"/>
        <dbReference type="ChEBI" id="CHEBI:57945"/>
        <dbReference type="EC" id="1.5.1.54"/>
    </reaction>
    <physiologicalReaction direction="right-to-left" evidence="7">
        <dbReference type="Rhea" id="RHEA:19823"/>
    </physiologicalReaction>
</comment>
<keyword evidence="10" id="KW-1185">Reference proteome</keyword>
<evidence type="ECO:0000256" key="3">
    <source>
        <dbReference type="ARBA" id="ARBA00006743"/>
    </source>
</evidence>
<dbReference type="InterPro" id="IPR029041">
    <property type="entry name" value="FAD-linked_oxidoreductase-like"/>
</dbReference>
<evidence type="ECO:0000256" key="7">
    <source>
        <dbReference type="ARBA" id="ARBA00048628"/>
    </source>
</evidence>
<dbReference type="SUPFAM" id="SSF51730">
    <property type="entry name" value="FAD-linked oxidoreductase"/>
    <property type="match status" value="1"/>
</dbReference>
<comment type="similarity">
    <text evidence="3 8">Belongs to the methylenetetrahydrofolate reductase family.</text>
</comment>
<dbReference type="Pfam" id="PF02219">
    <property type="entry name" value="MTHFR"/>
    <property type="match status" value="1"/>
</dbReference>
<accession>A0A1T5C1P0</accession>
<dbReference type="CDD" id="cd00537">
    <property type="entry name" value="MTHFR"/>
    <property type="match status" value="1"/>
</dbReference>
<comment type="pathway">
    <text evidence="2 8">One-carbon metabolism; tetrahydrofolate interconversion.</text>
</comment>
<evidence type="ECO:0000256" key="4">
    <source>
        <dbReference type="ARBA" id="ARBA00022630"/>
    </source>
</evidence>
<dbReference type="Proteomes" id="UP000243406">
    <property type="component" value="Unassembled WGS sequence"/>
</dbReference>
<protein>
    <recommendedName>
        <fullName evidence="8">Methylenetetrahydrofolate reductase</fullName>
    </recommendedName>
</protein>
<organism evidence="9 10">
    <name type="scientific">Acetoanaerobium noterae</name>
    <dbReference type="NCBI Taxonomy" id="745369"/>
    <lineage>
        <taxon>Bacteria</taxon>
        <taxon>Bacillati</taxon>
        <taxon>Bacillota</taxon>
        <taxon>Clostridia</taxon>
        <taxon>Peptostreptococcales</taxon>
        <taxon>Filifactoraceae</taxon>
        <taxon>Acetoanaerobium</taxon>
    </lineage>
</organism>
<dbReference type="InterPro" id="IPR003171">
    <property type="entry name" value="Mehydrof_redctse-like"/>
</dbReference>
<evidence type="ECO:0000313" key="9">
    <source>
        <dbReference type="EMBL" id="SKB53173.1"/>
    </source>
</evidence>
<dbReference type="PANTHER" id="PTHR45754">
    <property type="entry name" value="METHYLENETETRAHYDROFOLATE REDUCTASE"/>
    <property type="match status" value="1"/>
</dbReference>
<dbReference type="GO" id="GO:0005829">
    <property type="term" value="C:cytosol"/>
    <property type="evidence" value="ECO:0007669"/>
    <property type="project" value="TreeGrafter"/>
</dbReference>
<name>A0A1T5C1P0_9FIRM</name>
<dbReference type="GO" id="GO:0009086">
    <property type="term" value="P:methionine biosynthetic process"/>
    <property type="evidence" value="ECO:0007669"/>
    <property type="project" value="TreeGrafter"/>
</dbReference>
<evidence type="ECO:0000256" key="5">
    <source>
        <dbReference type="ARBA" id="ARBA00022827"/>
    </source>
</evidence>
<dbReference type="GO" id="GO:0035999">
    <property type="term" value="P:tetrahydrofolate interconversion"/>
    <property type="evidence" value="ECO:0007669"/>
    <property type="project" value="UniProtKB-UniPathway"/>
</dbReference>
<evidence type="ECO:0000256" key="2">
    <source>
        <dbReference type="ARBA" id="ARBA00004777"/>
    </source>
</evidence>
<sequence>MGLLKQAFENGEFAVTSEMAPPKGIDFAHLRHCAQLIKGRVHAANVTDFQSAVMRATSLATCKVLQEEGIEPVIQITGRDRNRIAIQGEMLSAGLFGIPNMLALTGDHTVVGDHPNAKAVYDLDVIGILQAAEILKSGKDMAGNELQGTPDFFLGASVTPRFDPVDAQIFKMEKKIAAGAKFFQTQAVFDIETMRDFREKTKHMDCKIMAGIIPLKSPGMAKFMNSNVPGIFVPDELIDRLKASAEGIEDKKEKNKAMVMEGIKISGEFIKQLREEGLCDGVHIMAIGAEENVPLILDAAGL</sequence>
<keyword evidence="4 8" id="KW-0285">Flavoprotein</keyword>
<reference evidence="10" key="1">
    <citation type="submission" date="2017-02" db="EMBL/GenBank/DDBJ databases">
        <authorList>
            <person name="Varghese N."/>
            <person name="Submissions S."/>
        </authorList>
    </citation>
    <scope>NUCLEOTIDE SEQUENCE [LARGE SCALE GENOMIC DNA]</scope>
    <source>
        <strain evidence="10">ATCC 35199</strain>
    </source>
</reference>
<gene>
    <name evidence="9" type="ORF">SAMN02745120_1936</name>
</gene>
<comment type="cofactor">
    <cofactor evidence="1 8">
        <name>FAD</name>
        <dbReference type="ChEBI" id="CHEBI:57692"/>
    </cofactor>
</comment>
<dbReference type="EMBL" id="FUYN01000004">
    <property type="protein sequence ID" value="SKB53173.1"/>
    <property type="molecule type" value="Genomic_DNA"/>
</dbReference>
<proteinExistence type="inferred from homology"/>
<evidence type="ECO:0000313" key="10">
    <source>
        <dbReference type="Proteomes" id="UP000243406"/>
    </source>
</evidence>
<dbReference type="PANTHER" id="PTHR45754:SF3">
    <property type="entry name" value="METHYLENETETRAHYDROFOLATE REDUCTASE (NADPH)"/>
    <property type="match status" value="1"/>
</dbReference>
<dbReference type="AlphaFoldDB" id="A0A1T5C1P0"/>
<dbReference type="GO" id="GO:0106312">
    <property type="term" value="F:methylenetetrahydrofolate reductase (NADH) activity"/>
    <property type="evidence" value="ECO:0007669"/>
    <property type="project" value="UniProtKB-EC"/>
</dbReference>
<dbReference type="GO" id="GO:0071949">
    <property type="term" value="F:FAD binding"/>
    <property type="evidence" value="ECO:0007669"/>
    <property type="project" value="TreeGrafter"/>
</dbReference>
<dbReference type="UniPathway" id="UPA00193"/>
<dbReference type="OrthoDB" id="9803687at2"/>
<dbReference type="RefSeq" id="WP_013361378.1">
    <property type="nucleotide sequence ID" value="NZ_CP154629.1"/>
</dbReference>
<evidence type="ECO:0000256" key="1">
    <source>
        <dbReference type="ARBA" id="ARBA00001974"/>
    </source>
</evidence>
<evidence type="ECO:0000256" key="8">
    <source>
        <dbReference type="RuleBase" id="RU003862"/>
    </source>
</evidence>
<keyword evidence="6 8" id="KW-0560">Oxidoreductase</keyword>